<evidence type="ECO:0000313" key="19">
    <source>
        <dbReference type="Proteomes" id="UP000694580"/>
    </source>
</evidence>
<evidence type="ECO:0000256" key="13">
    <source>
        <dbReference type="SAM" id="MobiDB-lite"/>
    </source>
</evidence>
<dbReference type="PANTHER" id="PTHR12011:SF264">
    <property type="entry name" value="ADHESION G-PROTEIN COUPLED RECEPTOR G2"/>
    <property type="match status" value="1"/>
</dbReference>
<dbReference type="InterPro" id="IPR057244">
    <property type="entry name" value="GAIN_B"/>
</dbReference>
<keyword evidence="4 14" id="KW-0812">Transmembrane</keyword>
<evidence type="ECO:0000313" key="18">
    <source>
        <dbReference type="Ensembl" id="ENSDCDP00010003756.1"/>
    </source>
</evidence>
<feature type="transmembrane region" description="Helical" evidence="14">
    <location>
        <begin position="841"/>
        <end position="864"/>
    </location>
</feature>
<dbReference type="Gene3D" id="2.60.120.200">
    <property type="match status" value="1"/>
</dbReference>
<accession>A0AAY4A982</accession>
<feature type="transmembrane region" description="Helical" evidence="14">
    <location>
        <begin position="912"/>
        <end position="935"/>
    </location>
</feature>
<dbReference type="PROSITE" id="PS50221">
    <property type="entry name" value="GAIN_B"/>
    <property type="match status" value="1"/>
</dbReference>
<dbReference type="Gene3D" id="2.60.220.50">
    <property type="match status" value="1"/>
</dbReference>
<keyword evidence="12" id="KW-0807">Transducer</keyword>
<feature type="transmembrane region" description="Helical" evidence="14">
    <location>
        <begin position="947"/>
        <end position="968"/>
    </location>
</feature>
<dbReference type="PROSITE" id="PS50261">
    <property type="entry name" value="G_PROTEIN_RECEP_F2_4"/>
    <property type="match status" value="1"/>
</dbReference>
<evidence type="ECO:0000259" key="15">
    <source>
        <dbReference type="PROSITE" id="PS50221"/>
    </source>
</evidence>
<keyword evidence="5" id="KW-0732">Signal</keyword>
<evidence type="ECO:0000256" key="3">
    <source>
        <dbReference type="ARBA" id="ARBA00022475"/>
    </source>
</evidence>
<feature type="domain" description="G-protein coupled receptors family 2 profile 2" evidence="16">
    <location>
        <begin position="839"/>
        <end position="1091"/>
    </location>
</feature>
<dbReference type="PRINTS" id="PR00249">
    <property type="entry name" value="GPCRSECRETIN"/>
</dbReference>
<evidence type="ECO:0000256" key="6">
    <source>
        <dbReference type="ARBA" id="ARBA00022989"/>
    </source>
</evidence>
<dbReference type="InterPro" id="IPR000832">
    <property type="entry name" value="GPCR_2_secretin-like"/>
</dbReference>
<proteinExistence type="inferred from homology"/>
<dbReference type="InterPro" id="IPR017983">
    <property type="entry name" value="GPCR_2_secretin-like_CS"/>
</dbReference>
<feature type="transmembrane region" description="Helical" evidence="14">
    <location>
        <begin position="1039"/>
        <end position="1061"/>
    </location>
</feature>
<evidence type="ECO:0000256" key="14">
    <source>
        <dbReference type="SAM" id="Phobius"/>
    </source>
</evidence>
<feature type="transmembrane region" description="Helical" evidence="14">
    <location>
        <begin position="1067"/>
        <end position="1090"/>
    </location>
</feature>
<evidence type="ECO:0000256" key="7">
    <source>
        <dbReference type="ARBA" id="ARBA00023040"/>
    </source>
</evidence>
<dbReference type="PROSITE" id="PS00650">
    <property type="entry name" value="G_PROTEIN_RECEP_F2_2"/>
    <property type="match status" value="1"/>
</dbReference>
<keyword evidence="11" id="KW-0325">Glycoprotein</keyword>
<dbReference type="GO" id="GO:0005886">
    <property type="term" value="C:plasma membrane"/>
    <property type="evidence" value="ECO:0007669"/>
    <property type="project" value="TreeGrafter"/>
</dbReference>
<dbReference type="InterPro" id="IPR000203">
    <property type="entry name" value="GPS"/>
</dbReference>
<keyword evidence="9" id="KW-1015">Disulfide bond</keyword>
<dbReference type="GO" id="GO:0007166">
    <property type="term" value="P:cell surface receptor signaling pathway"/>
    <property type="evidence" value="ECO:0007669"/>
    <property type="project" value="InterPro"/>
</dbReference>
<reference evidence="18 19" key="1">
    <citation type="submission" date="2020-06" db="EMBL/GenBank/DDBJ databases">
        <authorList>
            <consortium name="Wellcome Sanger Institute Data Sharing"/>
        </authorList>
    </citation>
    <scope>NUCLEOTIDE SEQUENCE [LARGE SCALE GENOMIC DNA]</scope>
</reference>
<evidence type="ECO:0000256" key="5">
    <source>
        <dbReference type="ARBA" id="ARBA00022729"/>
    </source>
</evidence>
<dbReference type="Gene3D" id="1.20.1070.10">
    <property type="entry name" value="Rhodopsin 7-helix transmembrane proteins"/>
    <property type="match status" value="1"/>
</dbReference>
<keyword evidence="8 14" id="KW-0472">Membrane</keyword>
<evidence type="ECO:0000259" key="17">
    <source>
        <dbReference type="PROSITE" id="PS50262"/>
    </source>
</evidence>
<feature type="region of interest" description="Disordered" evidence="13">
    <location>
        <begin position="492"/>
        <end position="518"/>
    </location>
</feature>
<organism evidence="18 19">
    <name type="scientific">Denticeps clupeoides</name>
    <name type="common">denticle herring</name>
    <dbReference type="NCBI Taxonomy" id="299321"/>
    <lineage>
        <taxon>Eukaryota</taxon>
        <taxon>Metazoa</taxon>
        <taxon>Chordata</taxon>
        <taxon>Craniata</taxon>
        <taxon>Vertebrata</taxon>
        <taxon>Euteleostomi</taxon>
        <taxon>Actinopterygii</taxon>
        <taxon>Neopterygii</taxon>
        <taxon>Teleostei</taxon>
        <taxon>Clupei</taxon>
        <taxon>Clupeiformes</taxon>
        <taxon>Denticipitoidei</taxon>
        <taxon>Denticipitidae</taxon>
        <taxon>Denticeps</taxon>
    </lineage>
</organism>
<evidence type="ECO:0000256" key="4">
    <source>
        <dbReference type="ARBA" id="ARBA00022692"/>
    </source>
</evidence>
<dbReference type="Ensembl" id="ENSDCDT00010003904.1">
    <property type="protein sequence ID" value="ENSDCDP00010003756.1"/>
    <property type="gene ID" value="ENSDCDG00010001711.1"/>
</dbReference>
<dbReference type="InterPro" id="IPR046338">
    <property type="entry name" value="GAIN_dom_sf"/>
</dbReference>
<evidence type="ECO:0000256" key="12">
    <source>
        <dbReference type="ARBA" id="ARBA00023224"/>
    </source>
</evidence>
<keyword evidence="7" id="KW-0297">G-protein coupled receptor</keyword>
<name>A0AAY4A982_9TELE</name>
<dbReference type="GO" id="GO:0004930">
    <property type="term" value="F:G protein-coupled receptor activity"/>
    <property type="evidence" value="ECO:0007669"/>
    <property type="project" value="InterPro"/>
</dbReference>
<gene>
    <name evidence="18" type="primary">adgrg2</name>
</gene>
<keyword evidence="6 14" id="KW-1133">Transmembrane helix</keyword>
<reference evidence="18" key="2">
    <citation type="submission" date="2025-08" db="UniProtKB">
        <authorList>
            <consortium name="Ensembl"/>
        </authorList>
    </citation>
    <scope>IDENTIFICATION</scope>
</reference>
<evidence type="ECO:0000256" key="8">
    <source>
        <dbReference type="ARBA" id="ARBA00023136"/>
    </source>
</evidence>
<feature type="transmembrane region" description="Helical" evidence="14">
    <location>
        <begin position="992"/>
        <end position="1018"/>
    </location>
</feature>
<dbReference type="InterPro" id="IPR013320">
    <property type="entry name" value="ConA-like_dom_sf"/>
</dbReference>
<evidence type="ECO:0000259" key="16">
    <source>
        <dbReference type="PROSITE" id="PS50261"/>
    </source>
</evidence>
<comment type="subcellular location">
    <subcellularLocation>
        <location evidence="1">Cell membrane</location>
        <topology evidence="1">Multi-pass membrane protein</topology>
    </subcellularLocation>
</comment>
<dbReference type="Pfam" id="PF26574">
    <property type="entry name" value="GAIN_ADGRG2"/>
    <property type="match status" value="1"/>
</dbReference>
<dbReference type="InterPro" id="IPR058857">
    <property type="entry name" value="GAIN_ADGRG2/6"/>
</dbReference>
<protein>
    <submittedName>
        <fullName evidence="18">Adhesion G protein-coupled receptor G2a</fullName>
    </submittedName>
</protein>
<evidence type="ECO:0000256" key="11">
    <source>
        <dbReference type="ARBA" id="ARBA00023180"/>
    </source>
</evidence>
<dbReference type="InterPro" id="IPR017981">
    <property type="entry name" value="GPCR_2-like_7TM"/>
</dbReference>
<dbReference type="FunFam" id="1.20.1070.10:FF:000043">
    <property type="entry name" value="adhesion G-protein coupled receptor G2 isoform X1"/>
    <property type="match status" value="1"/>
</dbReference>
<evidence type="ECO:0000256" key="10">
    <source>
        <dbReference type="ARBA" id="ARBA00023170"/>
    </source>
</evidence>
<feature type="region of interest" description="Disordered" evidence="13">
    <location>
        <begin position="533"/>
        <end position="554"/>
    </location>
</feature>
<dbReference type="SUPFAM" id="SSF81321">
    <property type="entry name" value="Family A G protein-coupled receptor-like"/>
    <property type="match status" value="1"/>
</dbReference>
<dbReference type="Pfam" id="PF00002">
    <property type="entry name" value="7tm_2"/>
    <property type="match status" value="1"/>
</dbReference>
<sequence>MEYHQAASLVSRRMIRLDVPGGASGFWFHAPCLLWLWVLGSPATAYFMQDSKAVLNGCGDFWTLQDHWSIPVLFQMTVCVDVNVVAEGEWTAFTYNSPHTPRHDLALQGDPEFLYVWLLGVKHRFPVRLSPQRWHQICLQRDSRHDRFRLEVGGDPGTYERMVVAHAIPPSGQLLLGCRPQDATPGSSQGRVELYLFRMWADVQDHHSCEDGTVVGWDSRLWGITVPRARAHDEALHCAQTTGGRVAMAVPEVASSATPPFQTGPTPKEPPATPIEATAATLTTPFTPTGPSSSKQSTYAVFLNITNPNTTITDIQNMICNMSSYCDVQNACTSNTSQAWNNFQAAYVECDGNNQCLHSCMVVLKLNAQVDMGVVSQVMTSLLLNIGHISNTAKMVCGNSCQTGAGFCWTFSDLRFYQICGPQGSCCSKCNEDMAFQCVELHFILTTPLITCNLTQNKCNEDMAFQCEELHFILTTPLITCNLTQNTSSTSAISTSSTDNQITEPPFTTQQSTKQTETEIIERRNTVPEMSYGSSLTVNQTASPGPSESSSAVTPNISTTTVLVNNLLGKTSSSSTLNSHVVEDVVNILEKLVTSELSLNVAKDVLSVVNNLLSASADAVASSANKLIKVVDDLAERLVVQDQSATISTDSLLLSVSKSEGANFSGGSFVISRDPGQQAFNASIRDLGQMSSTNQNWLEPSDQAMIILPASLTSGLSTELQWISRVQVTFFDKPTFFQDNSTKSLSLNSPILGTSVTNVSISGLKDNVNIILRNTKPRGQNNVFCMFWDFSKNNGSGGWNQTGCSLSNNSSDNISICTCNHLTSFAVLLDLNTPENIILTYITYVGCGISAIFLSVTILSYVAFEKIRRDIPSKILIQLCLSLFLLNIVFLMDAWLALYHETPGLCITTAAFLHYFLLASFSWMGLEALHMYLAIIKVFNSYVSRYMLKFSLMGWGIPLVVVIITLTVNKDSYGLVASNGSKDDFCWFKNEVAFYTSVVAYFCIIFLLNLAIFLIVLVQLQRIKRQNPHNNKQRSGMQNLRSVAGLSFLLGLTWGFAFFPGRQVSLAFTYLFTIFNSLQGFFVFVFHCALKENVRRQWRTYLCCGRLRLAENSAWCKTAAHGVKSVTSWTTAPSLHSSISTLTLDQSRHSLGSVYTPELGSTVDEGSLSVSLSDPSGDVVLNDISSRCRSANPQSS</sequence>
<reference evidence="18" key="3">
    <citation type="submission" date="2025-09" db="UniProtKB">
        <authorList>
            <consortium name="Ensembl"/>
        </authorList>
    </citation>
    <scope>IDENTIFICATION</scope>
</reference>
<dbReference type="PANTHER" id="PTHR12011">
    <property type="entry name" value="ADHESION G-PROTEIN COUPLED RECEPTOR"/>
    <property type="match status" value="1"/>
</dbReference>
<dbReference type="GeneTree" id="ENSGT00940000164851"/>
<keyword evidence="3" id="KW-1003">Cell membrane</keyword>
<feature type="domain" description="G-protein coupled receptors family 1 profile" evidence="17">
    <location>
        <begin position="854"/>
        <end position="1054"/>
    </location>
</feature>
<dbReference type="SUPFAM" id="SSF49899">
    <property type="entry name" value="Concanavalin A-like lectins/glucanases"/>
    <property type="match status" value="1"/>
</dbReference>
<dbReference type="SMART" id="SM00303">
    <property type="entry name" value="GPS"/>
    <property type="match status" value="1"/>
</dbReference>
<dbReference type="InterPro" id="IPR017452">
    <property type="entry name" value="GPCR_Rhodpsn_7TM"/>
</dbReference>
<evidence type="ECO:0000256" key="2">
    <source>
        <dbReference type="ARBA" id="ARBA00007343"/>
    </source>
</evidence>
<evidence type="ECO:0000256" key="1">
    <source>
        <dbReference type="ARBA" id="ARBA00004651"/>
    </source>
</evidence>
<dbReference type="Proteomes" id="UP000694580">
    <property type="component" value="Chromosome 2"/>
</dbReference>
<dbReference type="Pfam" id="PF01825">
    <property type="entry name" value="GPS"/>
    <property type="match status" value="1"/>
</dbReference>
<dbReference type="GO" id="GO:0007189">
    <property type="term" value="P:adenylate cyclase-activating G protein-coupled receptor signaling pathway"/>
    <property type="evidence" value="ECO:0007669"/>
    <property type="project" value="TreeGrafter"/>
</dbReference>
<keyword evidence="19" id="KW-1185">Reference proteome</keyword>
<dbReference type="PROSITE" id="PS50262">
    <property type="entry name" value="G_PROTEIN_RECEP_F1_2"/>
    <property type="match status" value="1"/>
</dbReference>
<keyword evidence="10" id="KW-0675">Receptor</keyword>
<comment type="similarity">
    <text evidence="2">Belongs to the G-protein coupled receptor 2 family. Adhesion G-protein coupled receptor (ADGR) subfamily.</text>
</comment>
<feature type="domain" description="GAIN-B" evidence="15">
    <location>
        <begin position="643"/>
        <end position="835"/>
    </location>
</feature>
<dbReference type="AlphaFoldDB" id="A0AAY4A982"/>
<evidence type="ECO:0000256" key="9">
    <source>
        <dbReference type="ARBA" id="ARBA00023157"/>
    </source>
</evidence>
<feature type="transmembrane region" description="Helical" evidence="14">
    <location>
        <begin position="876"/>
        <end position="900"/>
    </location>
</feature>